<protein>
    <submittedName>
        <fullName evidence="1">Uncharacterized protein</fullName>
    </submittedName>
</protein>
<gene>
    <name evidence="1" type="ORF">HGA08_01510</name>
</gene>
<dbReference type="RefSeq" id="WP_157102744.1">
    <property type="nucleotide sequence ID" value="NZ_JAAXOP010000001.1"/>
</dbReference>
<dbReference type="Proteomes" id="UP000565711">
    <property type="component" value="Unassembled WGS sequence"/>
</dbReference>
<proteinExistence type="predicted"/>
<name>A0A846XPF0_9NOCA</name>
<evidence type="ECO:0000313" key="2">
    <source>
        <dbReference type="Proteomes" id="UP000565711"/>
    </source>
</evidence>
<accession>A0A846XPF0</accession>
<reference evidence="1 2" key="1">
    <citation type="submission" date="2020-04" db="EMBL/GenBank/DDBJ databases">
        <title>MicrobeNet Type strains.</title>
        <authorList>
            <person name="Nicholson A.C."/>
        </authorList>
    </citation>
    <scope>NUCLEOTIDE SEQUENCE [LARGE SCALE GENOMIC DNA]</scope>
    <source>
        <strain evidence="1 2">JCM 12354</strain>
    </source>
</reference>
<comment type="caution">
    <text evidence="1">The sequence shown here is derived from an EMBL/GenBank/DDBJ whole genome shotgun (WGS) entry which is preliminary data.</text>
</comment>
<organism evidence="1 2">
    <name type="scientific">Nocardia vermiculata</name>
    <dbReference type="NCBI Taxonomy" id="257274"/>
    <lineage>
        <taxon>Bacteria</taxon>
        <taxon>Bacillati</taxon>
        <taxon>Actinomycetota</taxon>
        <taxon>Actinomycetes</taxon>
        <taxon>Mycobacteriales</taxon>
        <taxon>Nocardiaceae</taxon>
        <taxon>Nocardia</taxon>
    </lineage>
</organism>
<dbReference type="EMBL" id="JAAXOP010000001">
    <property type="protein sequence ID" value="NKY48886.1"/>
    <property type="molecule type" value="Genomic_DNA"/>
</dbReference>
<dbReference type="AlphaFoldDB" id="A0A846XPF0"/>
<evidence type="ECO:0000313" key="1">
    <source>
        <dbReference type="EMBL" id="NKY48886.1"/>
    </source>
</evidence>
<keyword evidence="2" id="KW-1185">Reference proteome</keyword>
<sequence>MAVRYTGGRVVTTPLSVDDRIALDIRVCDLRDVCLVESDSGDLLLLLYFRAPDYRVGGVPTRRGPATVVLEPELLPQAAALVRAIEDELLEMRRIVRRRPNLTPPRPVPGRYGPVRPDVARAAVRMGTPGVCGAEVAALHAYARADEYVLECAPCGYRGTSGLVVITTLRLLFVGPGTGYEFPVAAIDRIDLAAPPGAVATMRISDGDSELDFLSADSANLARVTDAVRLACEMEHVDGSIVMARPSSLDLFGEWQLLVERRDLGMVDPEQFKWEGAGILRAMPQ</sequence>